<dbReference type="EMBL" id="HACG01004392">
    <property type="protein sequence ID" value="CEK51257.1"/>
    <property type="molecule type" value="Transcribed_RNA"/>
</dbReference>
<sequence length="75" mass="8595">MDISLLREFLCGPGIEIEVHDRDRKPEQVVLRPTLFGDDLEDEKISSVGTVESRLHFIIHSMGETDHGIHMVWPN</sequence>
<reference evidence="1" key="1">
    <citation type="submission" date="2014-12" db="EMBL/GenBank/DDBJ databases">
        <title>Insight into the proteome of Arion vulgaris.</title>
        <authorList>
            <person name="Aradska J."/>
            <person name="Bulat T."/>
            <person name="Smidak R."/>
            <person name="Sarate P."/>
            <person name="Gangsoo J."/>
            <person name="Sialana F."/>
            <person name="Bilban M."/>
            <person name="Lubec G."/>
        </authorList>
    </citation>
    <scope>NUCLEOTIDE SEQUENCE</scope>
    <source>
        <tissue evidence="1">Skin</tissue>
    </source>
</reference>
<protein>
    <submittedName>
        <fullName evidence="1">Uncharacterized protein</fullName>
    </submittedName>
</protein>
<accession>A0A0B6Y4K4</accession>
<dbReference type="PANTHER" id="PTHR33667:SF7">
    <property type="entry name" value="RIKEN CDNA 1810020O05 GENE"/>
    <property type="match status" value="1"/>
</dbReference>
<evidence type="ECO:0000313" key="1">
    <source>
        <dbReference type="EMBL" id="CEK51257.1"/>
    </source>
</evidence>
<gene>
    <name evidence="1" type="primary">ORF12974</name>
</gene>
<dbReference type="PANTHER" id="PTHR33667">
    <property type="entry name" value="SI:DKEY-57N24.6"/>
    <property type="match status" value="1"/>
</dbReference>
<organism evidence="1">
    <name type="scientific">Arion vulgaris</name>
    <dbReference type="NCBI Taxonomy" id="1028688"/>
    <lineage>
        <taxon>Eukaryota</taxon>
        <taxon>Metazoa</taxon>
        <taxon>Spiralia</taxon>
        <taxon>Lophotrochozoa</taxon>
        <taxon>Mollusca</taxon>
        <taxon>Gastropoda</taxon>
        <taxon>Heterobranchia</taxon>
        <taxon>Euthyneura</taxon>
        <taxon>Panpulmonata</taxon>
        <taxon>Eupulmonata</taxon>
        <taxon>Stylommatophora</taxon>
        <taxon>Helicina</taxon>
        <taxon>Arionoidea</taxon>
        <taxon>Arionidae</taxon>
        <taxon>Arion</taxon>
    </lineage>
</organism>
<proteinExistence type="predicted"/>
<name>A0A0B6Y4K4_9EUPU</name>
<dbReference type="AlphaFoldDB" id="A0A0B6Y4K4"/>